<dbReference type="EMBL" id="BSXT01001341">
    <property type="protein sequence ID" value="GMF41500.1"/>
    <property type="molecule type" value="Genomic_DNA"/>
</dbReference>
<dbReference type="AlphaFoldDB" id="A0A9W7CSN0"/>
<dbReference type="OrthoDB" id="110256at2759"/>
<dbReference type="PANTHER" id="PTHR40866">
    <property type="entry name" value="BED-TYPE DOMAIN-CONTAINING PROTEIN"/>
    <property type="match status" value="1"/>
</dbReference>
<dbReference type="PANTHER" id="PTHR40866:SF1">
    <property type="entry name" value="BED-TYPE DOMAIN-CONTAINING PROTEIN"/>
    <property type="match status" value="1"/>
</dbReference>
<organism evidence="1 2">
    <name type="scientific">Phytophthora fragariaefolia</name>
    <dbReference type="NCBI Taxonomy" id="1490495"/>
    <lineage>
        <taxon>Eukaryota</taxon>
        <taxon>Sar</taxon>
        <taxon>Stramenopiles</taxon>
        <taxon>Oomycota</taxon>
        <taxon>Peronosporomycetes</taxon>
        <taxon>Peronosporales</taxon>
        <taxon>Peronosporaceae</taxon>
        <taxon>Phytophthora</taxon>
    </lineage>
</organism>
<comment type="caution">
    <text evidence="1">The sequence shown here is derived from an EMBL/GenBank/DDBJ whole genome shotgun (WGS) entry which is preliminary data.</text>
</comment>
<proteinExistence type="predicted"/>
<name>A0A9W7CSN0_9STRA</name>
<gene>
    <name evidence="1" type="ORF">Pfra01_001317800</name>
</gene>
<accession>A0A9W7CSN0</accession>
<dbReference type="Proteomes" id="UP001165121">
    <property type="component" value="Unassembled WGS sequence"/>
</dbReference>
<evidence type="ECO:0000313" key="1">
    <source>
        <dbReference type="EMBL" id="GMF41500.1"/>
    </source>
</evidence>
<reference evidence="1" key="1">
    <citation type="submission" date="2023-04" db="EMBL/GenBank/DDBJ databases">
        <title>Phytophthora fragariaefolia NBRC 109709.</title>
        <authorList>
            <person name="Ichikawa N."/>
            <person name="Sato H."/>
            <person name="Tonouchi N."/>
        </authorList>
    </citation>
    <scope>NUCLEOTIDE SEQUENCE</scope>
    <source>
        <strain evidence="1">NBRC 109709</strain>
    </source>
</reference>
<keyword evidence="2" id="KW-1185">Reference proteome</keyword>
<sequence>MDSLTRVVERSIAAEIPDHFGLIFDGWTHAAFIAVFVCYEVEGVRKTPLLSMAPLLNALEEDITARGHMEFLANMLPRDFGKQLTQCLFVVANNCSVNGLLVTLMGAPVWDAPATDLI</sequence>
<protein>
    <submittedName>
        <fullName evidence="1">Unnamed protein product</fullName>
    </submittedName>
</protein>
<evidence type="ECO:0000313" key="2">
    <source>
        <dbReference type="Proteomes" id="UP001165121"/>
    </source>
</evidence>